<dbReference type="SUPFAM" id="SSF56935">
    <property type="entry name" value="Porins"/>
    <property type="match status" value="1"/>
</dbReference>
<sequence>MKFTWVASALASIFVLYVNNTFAVDVLSQGNQLSYDQDKSQGDVTSKVGVEWQNVKDTRYSSISYAPKSIGRAVVSGQAISYIWSSLGKLEDNVQDKLEGNVKDISINYDTSGITYDALLRVGAEIRSSSSGIKYGVDFQVAVPNVRGKYFGKKAAVNRGSKIFAATPYGDFSVGYQEGVESIMRLDASSIVAGDDSHGWTHHIRGVLAEEKNSLGYLMYPFLFFGGLYSETVFRNNDNAVFDDPYRQGKDFVNNLPLRLSYMSPSYMGFRFGVSYSPKGYEFNLFDKKFNNFEKFSELKSGFNNTGSAQSIVYPVTSGMMKMNQNGNGVPQFASVLQNPGGSNVFFGAKYEHILSGSVACDYDFSNGARFNVAIVGEYAHPRLYSNIKGYDIYPKSHSLQGLSIGSVISSGNFSFAAASGYLGKSGFVEKYYYKDKEYPLYERSNTYYWDIALGYRYNAYYISAAYFESNRSGNVLRDIGLGFEYNLLKDLNKMKCKLFGNYHYYDFSQTAITDKVVYNHEVAVYSAQAQTELQKLGYNTREKSEKLKSGSGNIFLVGVKLEF</sequence>
<evidence type="ECO:0000256" key="1">
    <source>
        <dbReference type="SAM" id="SignalP"/>
    </source>
</evidence>
<organism evidence="2 3">
    <name type="scientific">Ehrlichia ruminantium (strain Welgevonden)</name>
    <dbReference type="NCBI Taxonomy" id="254945"/>
    <lineage>
        <taxon>Bacteria</taxon>
        <taxon>Pseudomonadati</taxon>
        <taxon>Pseudomonadota</taxon>
        <taxon>Alphaproteobacteria</taxon>
        <taxon>Rickettsiales</taxon>
        <taxon>Anaplasmataceae</taxon>
        <taxon>Ehrlichia</taxon>
    </lineage>
</organism>
<feature type="signal peptide" evidence="1">
    <location>
        <begin position="1"/>
        <end position="23"/>
    </location>
</feature>
<dbReference type="EMBL" id="CR925678">
    <property type="protein sequence ID" value="CAI27018.1"/>
    <property type="molecule type" value="Genomic_DNA"/>
</dbReference>
<accession>A0A0H3M012</accession>
<dbReference type="KEGG" id="eru:Erum5010"/>
<dbReference type="HOGENOM" id="CLU_026149_0_0_5"/>
<keyword evidence="1" id="KW-0732">Signal</keyword>
<evidence type="ECO:0008006" key="4">
    <source>
        <dbReference type="Google" id="ProtNLM"/>
    </source>
</evidence>
<name>A0A0H3M012_EHRRW</name>
<keyword evidence="3" id="KW-1185">Reference proteome</keyword>
<protein>
    <recommendedName>
        <fullName evidence="4">Porin domain-containing protein</fullName>
    </recommendedName>
</protein>
<proteinExistence type="predicted"/>
<evidence type="ECO:0000313" key="2">
    <source>
        <dbReference type="EMBL" id="CAI27018.1"/>
    </source>
</evidence>
<dbReference type="AlphaFoldDB" id="A0A0H3M012"/>
<dbReference type="Proteomes" id="UP000001021">
    <property type="component" value="Chromosome"/>
</dbReference>
<dbReference type="KEGG" id="erw:ERWE_CDS_05240"/>
<dbReference type="RefSeq" id="WP_011155181.1">
    <property type="nucleotide sequence ID" value="NC_005295.2"/>
</dbReference>
<gene>
    <name evidence="2" type="ordered locus">ERWE_CDS_05240</name>
</gene>
<evidence type="ECO:0000313" key="3">
    <source>
        <dbReference type="Proteomes" id="UP000001021"/>
    </source>
</evidence>
<dbReference type="eggNOG" id="COG3064">
    <property type="taxonomic scope" value="Bacteria"/>
</dbReference>
<dbReference type="GeneID" id="33057937"/>
<feature type="chain" id="PRO_5002615519" description="Porin domain-containing protein" evidence="1">
    <location>
        <begin position="24"/>
        <end position="564"/>
    </location>
</feature>
<reference evidence="2 3" key="1">
    <citation type="journal article" date="2006" name="J. Bacteriol.">
        <title>Comparative genomic analysis of three strains of Ehrlichia ruminantium reveals an active process of genome size plasticity.</title>
        <authorList>
            <person name="Frutos R."/>
            <person name="Viari A."/>
            <person name="Ferraz C."/>
            <person name="Morgat A."/>
            <person name="Eychenie S."/>
            <person name="Kandassami Y."/>
            <person name="Chantal I."/>
            <person name="Bensaid A."/>
            <person name="Coissac E."/>
            <person name="Vachiery N."/>
            <person name="Demaille J."/>
            <person name="Martinez D."/>
        </authorList>
    </citation>
    <scope>NUCLEOTIDE SEQUENCE [LARGE SCALE GENOMIC DNA]</scope>
    <source>
        <strain evidence="2 3">Welgevonden</strain>
    </source>
</reference>